<feature type="domain" description="URB1 central HEAT repeat" evidence="3">
    <location>
        <begin position="657"/>
        <end position="852"/>
    </location>
</feature>
<dbReference type="Proteomes" id="UP000243498">
    <property type="component" value="Unassembled WGS sequence"/>
</dbReference>
<dbReference type="Pfam" id="PF16201">
    <property type="entry name" value="NopRA1"/>
    <property type="match status" value="1"/>
</dbReference>
<dbReference type="InterPro" id="IPR021714">
    <property type="entry name" value="URB1_N"/>
</dbReference>
<accession>A0A167EUP2</accession>
<evidence type="ECO:0000259" key="2">
    <source>
        <dbReference type="Pfam" id="PF16201"/>
    </source>
</evidence>
<dbReference type="InterPro" id="IPR032436">
    <property type="entry name" value="URB1_C"/>
</dbReference>
<name>A0A167EUP2_METRR</name>
<protein>
    <submittedName>
        <fullName evidence="4">Ribosome 60S biogenesis</fullName>
    </submittedName>
</protein>
<feature type="domain" description="URB1 N-terminal" evidence="1">
    <location>
        <begin position="123"/>
        <end position="468"/>
    </location>
</feature>
<dbReference type="PANTHER" id="PTHR13500">
    <property type="entry name" value="NUCLEOLAR PRERIBOSOMAL-ASSOCIATED PROTEIN 1"/>
    <property type="match status" value="1"/>
</dbReference>
<dbReference type="GO" id="GO:0000466">
    <property type="term" value="P:maturation of 5.8S rRNA from tricistronic rRNA transcript (SSU-rRNA, 5.8S rRNA, LSU-rRNA)"/>
    <property type="evidence" value="ECO:0007669"/>
    <property type="project" value="TreeGrafter"/>
</dbReference>
<gene>
    <name evidence="4" type="ORF">NOR_04140</name>
</gene>
<dbReference type="GO" id="GO:0000463">
    <property type="term" value="P:maturation of LSU-rRNA from tricistronic rRNA transcript (SSU-rRNA, 5.8S rRNA, LSU-rRNA)"/>
    <property type="evidence" value="ECO:0007669"/>
    <property type="project" value="TreeGrafter"/>
</dbReference>
<dbReference type="PANTHER" id="PTHR13500:SF0">
    <property type="entry name" value="NUCLEOLAR PRE-RIBOSOMAL-ASSOCIATED PROTEIN 1"/>
    <property type="match status" value="1"/>
</dbReference>
<dbReference type="AlphaFoldDB" id="A0A167EUP2"/>
<dbReference type="STRING" id="1081105.A0A167EUP2"/>
<evidence type="ECO:0000259" key="1">
    <source>
        <dbReference type="Pfam" id="PF11707"/>
    </source>
</evidence>
<proteinExistence type="predicted"/>
<dbReference type="Pfam" id="PF11707">
    <property type="entry name" value="Npa1"/>
    <property type="match status" value="1"/>
</dbReference>
<dbReference type="OrthoDB" id="72892at2759"/>
<evidence type="ECO:0000313" key="4">
    <source>
        <dbReference type="EMBL" id="OAA44412.1"/>
    </source>
</evidence>
<dbReference type="InterPro" id="IPR059018">
    <property type="entry name" value="HEAT_URB1"/>
</dbReference>
<sequence>MKVTRSTSTSSVASIWTASPSIDSFAMAKRPTHGTDGAAAFRKRQKLTQDIPTGEQVTSGEQLQQLLTFDQDLRNARHGLQTFKGLLDDIISRDDDRKQKLAILQDYLEGAKPRDTSEEPVHLHDIMDMWSFSIQANEEGVMSSVAVVLALLLQVLSDSLHLVPHGLGICQTLVQEAQLKCISRNLGSERGKAFIISPTLRLLREAVCFDGGAYAKKIVRARIYTFTSLGRNLETAHVGDTQEDTRKASVRTNAVRLFLSCLKYLHSEGRRELLSQRDQMSHLTYMMKNDPPHLVIEIMESLKAHVLADTRIARETKFKAFNTKILMRILSLYSYSHTAADADEKELVCEKAHQLLIYACTTPGAGILYPYKGLYPKEADDEFSAVSVRNGNNVTNGDPWEGKLREGVPVYNFALSEFVGKLRPWSNLKHCELLVAIFNAAPELVSDYFYNNQSFTFEPKLSMTWIGYAAFLFNTMLIPIPASFGDPLRYAIMPPPTSVLLDNIIPRPINQKVLIRCLSPKSRLTSFFATRILVAALEKLSSALRMLDGQARRRNLVWTEAARRLIDSFCQRIPDMKEVVRCYKSIPVENILHRTLSSRLLRSYYEVIPRAALAANFDVSPFFAGVFEILDRDNVETESRELGLMELENLVSIASYSPGMRWFAKFESLGRRHASSPFNALLQLLCTGEEGSQRTPLHQLKTVLGDVAVESQLVTEPEALRPLLQALQCTRDTLGTDGMETVWSFLDNCVNRCAASPIKYLDLMKDHSSKLDASETGDAVSLLNIVIVEQLPYALCSGLQNSASQLAAFLSFYFSAAQASVRNSAPLERLYEKIERHFSTSSASLADLGDSKRLKMLKKYDGMQWMAHTPVCEGEDKVEGFTISQASLENMLHVPFLSDEDASVLTKWASKGVEDVIEDGWAAGLVRLLASEHINLRKEALTSILKMAAQINESTYEEKTQIWLLLSELAESSKAQVDNGPVPSAFIAFSVHALEVLKNPLHALYPKVNSYLTRSPVWGPDKLPLVHDILHGTPSEDDKYYTELTWLFNYLLDSLKTPPDLGVFHKKRWLEKIFILGSNPYLRTALRTRLLKLVYRATCIEGGSTTLITRFGILSWLDSQRASCDSDETAAVYAALVKRAWETCDQDRVRTWSKGGVEQLLDKDIKGIKNR</sequence>
<dbReference type="OMA" id="RYITFKR"/>
<reference evidence="4 5" key="1">
    <citation type="journal article" date="2016" name="Genome Biol. Evol.">
        <title>Divergent and convergent evolution of fungal pathogenicity.</title>
        <authorList>
            <person name="Shang Y."/>
            <person name="Xiao G."/>
            <person name="Zheng P."/>
            <person name="Cen K."/>
            <person name="Zhan S."/>
            <person name="Wang C."/>
        </authorList>
    </citation>
    <scope>NUCLEOTIDE SEQUENCE [LARGE SCALE GENOMIC DNA]</scope>
    <source>
        <strain evidence="4 5">RCEF 4871</strain>
    </source>
</reference>
<feature type="domain" description="URB1 C-terminal" evidence="2">
    <location>
        <begin position="925"/>
        <end position="1116"/>
    </location>
</feature>
<comment type="caution">
    <text evidence="4">The sequence shown here is derived from an EMBL/GenBank/DDBJ whole genome shotgun (WGS) entry which is preliminary data.</text>
</comment>
<evidence type="ECO:0000259" key="3">
    <source>
        <dbReference type="Pfam" id="PF26140"/>
    </source>
</evidence>
<dbReference type="EMBL" id="AZHC01000010">
    <property type="protein sequence ID" value="OAA44412.1"/>
    <property type="molecule type" value="Genomic_DNA"/>
</dbReference>
<organism evidence="4 5">
    <name type="scientific">Metarhizium rileyi (strain RCEF 4871)</name>
    <name type="common">Nomuraea rileyi</name>
    <dbReference type="NCBI Taxonomy" id="1649241"/>
    <lineage>
        <taxon>Eukaryota</taxon>
        <taxon>Fungi</taxon>
        <taxon>Dikarya</taxon>
        <taxon>Ascomycota</taxon>
        <taxon>Pezizomycotina</taxon>
        <taxon>Sordariomycetes</taxon>
        <taxon>Hypocreomycetidae</taxon>
        <taxon>Hypocreales</taxon>
        <taxon>Clavicipitaceae</taxon>
        <taxon>Metarhizium</taxon>
    </lineage>
</organism>
<dbReference type="Pfam" id="PF26140">
    <property type="entry name" value="HEAT_URB1"/>
    <property type="match status" value="1"/>
</dbReference>
<dbReference type="GO" id="GO:0005730">
    <property type="term" value="C:nucleolus"/>
    <property type="evidence" value="ECO:0007669"/>
    <property type="project" value="TreeGrafter"/>
</dbReference>
<evidence type="ECO:0000313" key="5">
    <source>
        <dbReference type="Proteomes" id="UP000243498"/>
    </source>
</evidence>
<dbReference type="InterPro" id="IPR039844">
    <property type="entry name" value="URB1"/>
</dbReference>
<keyword evidence="5" id="KW-1185">Reference proteome</keyword>